<gene>
    <name evidence="2" type="ORF">MSPICULIGERA_LOCUS17574</name>
</gene>
<evidence type="ECO:0000256" key="1">
    <source>
        <dbReference type="SAM" id="MobiDB-lite"/>
    </source>
</evidence>
<evidence type="ECO:0000313" key="2">
    <source>
        <dbReference type="EMBL" id="CAJ0579354.1"/>
    </source>
</evidence>
<feature type="compositionally biased region" description="Basic and acidic residues" evidence="1">
    <location>
        <begin position="139"/>
        <end position="152"/>
    </location>
</feature>
<name>A0AA36D3S6_9BILA</name>
<accession>A0AA36D3S6</accession>
<reference evidence="2" key="1">
    <citation type="submission" date="2023-06" db="EMBL/GenBank/DDBJ databases">
        <authorList>
            <person name="Delattre M."/>
        </authorList>
    </citation>
    <scope>NUCLEOTIDE SEQUENCE</scope>
    <source>
        <strain evidence="2">AF72</strain>
    </source>
</reference>
<sequence length="254" mass="27885">MNWRKIFCLTARQNSKGGNSTADRSCPMETARKASHSAVPVVLYNAKGVTLPPKSPAECHEEAVSISPSHTPVLLSPEVDRRRQAVYPRGHSTPLMRSFVHLAKIDESTICLPCGTHPEQHNESTFDLSAAIERAAKKIRENSSARGSEKSDATAPPNSPSDCYTDTDTLSASHSPALHSPDASHRRSVPNGHSTPLRNSYVHLPKIDESAICASSTNRDRLEHHDVSFDLSSAIDQAANKIRDESRPEYYHVF</sequence>
<dbReference type="AlphaFoldDB" id="A0AA36D3S6"/>
<feature type="non-terminal residue" evidence="2">
    <location>
        <position position="1"/>
    </location>
</feature>
<comment type="caution">
    <text evidence="2">The sequence shown here is derived from an EMBL/GenBank/DDBJ whole genome shotgun (WGS) entry which is preliminary data.</text>
</comment>
<organism evidence="2 3">
    <name type="scientific">Mesorhabditis spiculigera</name>
    <dbReference type="NCBI Taxonomy" id="96644"/>
    <lineage>
        <taxon>Eukaryota</taxon>
        <taxon>Metazoa</taxon>
        <taxon>Ecdysozoa</taxon>
        <taxon>Nematoda</taxon>
        <taxon>Chromadorea</taxon>
        <taxon>Rhabditida</taxon>
        <taxon>Rhabditina</taxon>
        <taxon>Rhabditomorpha</taxon>
        <taxon>Rhabditoidea</taxon>
        <taxon>Rhabditidae</taxon>
        <taxon>Mesorhabditinae</taxon>
        <taxon>Mesorhabditis</taxon>
    </lineage>
</organism>
<dbReference type="Proteomes" id="UP001177023">
    <property type="component" value="Unassembled WGS sequence"/>
</dbReference>
<proteinExistence type="predicted"/>
<feature type="compositionally biased region" description="Polar residues" evidence="1">
    <location>
        <begin position="160"/>
        <end position="174"/>
    </location>
</feature>
<feature type="region of interest" description="Disordered" evidence="1">
    <location>
        <begin position="139"/>
        <end position="200"/>
    </location>
</feature>
<evidence type="ECO:0000313" key="3">
    <source>
        <dbReference type="Proteomes" id="UP001177023"/>
    </source>
</evidence>
<keyword evidence="3" id="KW-1185">Reference proteome</keyword>
<dbReference type="EMBL" id="CATQJA010002656">
    <property type="protein sequence ID" value="CAJ0579354.1"/>
    <property type="molecule type" value="Genomic_DNA"/>
</dbReference>
<protein>
    <submittedName>
        <fullName evidence="2">Uncharacterized protein</fullName>
    </submittedName>
</protein>